<name>A0A382WE22_9ZZZZ</name>
<dbReference type="PROSITE" id="PS51257">
    <property type="entry name" value="PROKAR_LIPOPROTEIN"/>
    <property type="match status" value="1"/>
</dbReference>
<dbReference type="EMBL" id="UINC01158845">
    <property type="protein sequence ID" value="SVD56605.1"/>
    <property type="molecule type" value="Genomic_DNA"/>
</dbReference>
<evidence type="ECO:0000313" key="1">
    <source>
        <dbReference type="EMBL" id="SVD56605.1"/>
    </source>
</evidence>
<proteinExistence type="predicted"/>
<accession>A0A382WE22</accession>
<feature type="non-terminal residue" evidence="1">
    <location>
        <position position="31"/>
    </location>
</feature>
<organism evidence="1">
    <name type="scientific">marine metagenome</name>
    <dbReference type="NCBI Taxonomy" id="408172"/>
    <lineage>
        <taxon>unclassified sequences</taxon>
        <taxon>metagenomes</taxon>
        <taxon>ecological metagenomes</taxon>
    </lineage>
</organism>
<gene>
    <name evidence="1" type="ORF">METZ01_LOCUS409459</name>
</gene>
<reference evidence="1" key="1">
    <citation type="submission" date="2018-05" db="EMBL/GenBank/DDBJ databases">
        <authorList>
            <person name="Lanie J.A."/>
            <person name="Ng W.-L."/>
            <person name="Kazmierczak K.M."/>
            <person name="Andrzejewski T.M."/>
            <person name="Davidsen T.M."/>
            <person name="Wayne K.J."/>
            <person name="Tettelin H."/>
            <person name="Glass J.I."/>
            <person name="Rusch D."/>
            <person name="Podicherti R."/>
            <person name="Tsui H.-C.T."/>
            <person name="Winkler M.E."/>
        </authorList>
    </citation>
    <scope>NUCLEOTIDE SEQUENCE</scope>
</reference>
<dbReference type="AlphaFoldDB" id="A0A382WE22"/>
<sequence length="31" mass="3432">MKYAAIFAALFVLVFWVGCCTPAPFVKPPDE</sequence>
<protein>
    <submittedName>
        <fullName evidence="1">Uncharacterized protein</fullName>
    </submittedName>
</protein>